<evidence type="ECO:0000313" key="10">
    <source>
        <dbReference type="Proteomes" id="UP000001514"/>
    </source>
</evidence>
<dbReference type="InterPro" id="IPR051107">
    <property type="entry name" value="Auxin_Efflux_Carrier"/>
</dbReference>
<keyword evidence="4 8" id="KW-0812">Transmembrane</keyword>
<dbReference type="GO" id="GO:0009734">
    <property type="term" value="P:auxin-activated signaling pathway"/>
    <property type="evidence" value="ECO:0007669"/>
    <property type="project" value="UniProtKB-UniRule"/>
</dbReference>
<feature type="transmembrane region" description="Helical" evidence="8">
    <location>
        <begin position="40"/>
        <end position="59"/>
    </location>
</feature>
<dbReference type="NCBIfam" id="TIGR00946">
    <property type="entry name" value="2a69"/>
    <property type="match status" value="1"/>
</dbReference>
<dbReference type="KEGG" id="smo:SELMODRAFT_88887"/>
<accession>D8R9N7</accession>
<evidence type="ECO:0000256" key="2">
    <source>
        <dbReference type="ARBA" id="ARBA00009177"/>
    </source>
</evidence>
<dbReference type="HOGENOM" id="CLU_019285_1_1_1"/>
<dbReference type="Proteomes" id="UP000001514">
    <property type="component" value="Unassembled WGS sequence"/>
</dbReference>
<dbReference type="AlphaFoldDB" id="D8R9N7"/>
<dbReference type="Pfam" id="PF03547">
    <property type="entry name" value="Mem_trans"/>
    <property type="match status" value="1"/>
</dbReference>
<dbReference type="GO" id="GO:0009926">
    <property type="term" value="P:auxin polar transport"/>
    <property type="evidence" value="ECO:0000318"/>
    <property type="project" value="GO_Central"/>
</dbReference>
<dbReference type="InterPro" id="IPR014024">
    <property type="entry name" value="Auxin_eff_plant"/>
</dbReference>
<protein>
    <recommendedName>
        <fullName evidence="8">Auxin efflux carrier component</fullName>
    </recommendedName>
</protein>
<evidence type="ECO:0000256" key="1">
    <source>
        <dbReference type="ARBA" id="ARBA00004141"/>
    </source>
</evidence>
<feature type="transmembrane region" description="Helical" evidence="8">
    <location>
        <begin position="133"/>
        <end position="154"/>
    </location>
</feature>
<keyword evidence="6 8" id="KW-0472">Membrane</keyword>
<evidence type="ECO:0000256" key="5">
    <source>
        <dbReference type="ARBA" id="ARBA00022989"/>
    </source>
</evidence>
<sequence>MISPAEFYSVMAAMVPLYVAMLLAYASVRWWGILTPDQCSGINRFVAIFAVPLLSFQIIAHNNPYDMSLKFVLADALQKIIVLAVLGAWARYSRRGSLEWMITLFMLATLPNTLVMGIPLLNAMYGGDPSRLVVQAVVLQCIVWYTLLLVLFEYRSAKILVAQKFPKPAAAIASVKADPDVVSLSFKEGLTTEASVGEDGKIYVQLKRSPPPIRTAPATKNPFFPPAAMASTAFSSKASTPGASDLSNAEIYSVHSSSVLTPGHSFHRSSDRSDFYLMTSGSRGGSPFRLQELDSVFQSSNQSSNVHTPREAVISVRDDHIFPLDMYRTGGGGGRGTPNFDDHFRHLVCNQGFSQTAVQITKKDNDEEGASSNLDYDAKELQMFVWSASTSPRSPASVAAPAKLLWRKDEKVLMSHETTLEGMSIPEEAVTRPDGSAAAAVQTPAERNRPWIKTFLPSKDAAAKLPDDPDMPSTAVMTKLILDMVWRKLVRNPNTYSSLLGLTWALISFRWNLRMPKIIEGSITILSDAGLGMAMFSLGLFMALQPKLLACGTSMTIIGMVIRFVTSPAIMSATSIAAGLRNMDLRASIAALPQGIVPFVFAKEYNVHPDVLSTAVIFGMLVSLPITLLYYVLLGL</sequence>
<evidence type="ECO:0000256" key="3">
    <source>
        <dbReference type="ARBA" id="ARBA00022448"/>
    </source>
</evidence>
<keyword evidence="3 8" id="KW-0813">Transport</keyword>
<keyword evidence="7 8" id="KW-0927">Auxin signaling pathway</keyword>
<dbReference type="InterPro" id="IPR004776">
    <property type="entry name" value="Mem_transp_PIN-like"/>
</dbReference>
<evidence type="ECO:0000256" key="4">
    <source>
        <dbReference type="ARBA" id="ARBA00022692"/>
    </source>
</evidence>
<dbReference type="PANTHER" id="PTHR31752:SF18">
    <property type="entry name" value="AUXIN EFFLUX CARRIER COMPONENT 1"/>
    <property type="match status" value="1"/>
</dbReference>
<feature type="transmembrane region" description="Helical" evidence="8">
    <location>
        <begin position="71"/>
        <end position="90"/>
    </location>
</feature>
<feature type="transmembrane region" description="Helical" evidence="8">
    <location>
        <begin position="523"/>
        <end position="544"/>
    </location>
</feature>
<comment type="subcellular location">
    <subcellularLocation>
        <location evidence="1 8">Membrane</location>
        <topology evidence="1 8">Multi-pass membrane protein</topology>
    </subcellularLocation>
</comment>
<dbReference type="GO" id="GO:0005783">
    <property type="term" value="C:endoplasmic reticulum"/>
    <property type="evidence" value="ECO:0000318"/>
    <property type="project" value="GO_Central"/>
</dbReference>
<feature type="transmembrane region" description="Helical" evidence="8">
    <location>
        <begin position="6"/>
        <end position="28"/>
    </location>
</feature>
<dbReference type="GO" id="GO:0010315">
    <property type="term" value="P:auxin export across the plasma membrane"/>
    <property type="evidence" value="ECO:0000318"/>
    <property type="project" value="GO_Central"/>
</dbReference>
<keyword evidence="10" id="KW-1185">Reference proteome</keyword>
<evidence type="ECO:0000256" key="7">
    <source>
        <dbReference type="ARBA" id="ARBA00023294"/>
    </source>
</evidence>
<feature type="transmembrane region" description="Helical" evidence="8">
    <location>
        <begin position="556"/>
        <end position="578"/>
    </location>
</feature>
<feature type="transmembrane region" description="Helical" evidence="8">
    <location>
        <begin position="611"/>
        <end position="633"/>
    </location>
</feature>
<dbReference type="GO" id="GO:0005886">
    <property type="term" value="C:plasma membrane"/>
    <property type="evidence" value="ECO:0000318"/>
    <property type="project" value="GO_Central"/>
</dbReference>
<reference evidence="9 10" key="1">
    <citation type="journal article" date="2011" name="Science">
        <title>The Selaginella genome identifies genetic changes associated with the evolution of vascular plants.</title>
        <authorList>
            <person name="Banks J.A."/>
            <person name="Nishiyama T."/>
            <person name="Hasebe M."/>
            <person name="Bowman J.L."/>
            <person name="Gribskov M."/>
            <person name="dePamphilis C."/>
            <person name="Albert V.A."/>
            <person name="Aono N."/>
            <person name="Aoyama T."/>
            <person name="Ambrose B.A."/>
            <person name="Ashton N.W."/>
            <person name="Axtell M.J."/>
            <person name="Barker E."/>
            <person name="Barker M.S."/>
            <person name="Bennetzen J.L."/>
            <person name="Bonawitz N.D."/>
            <person name="Chapple C."/>
            <person name="Cheng C."/>
            <person name="Correa L.G."/>
            <person name="Dacre M."/>
            <person name="DeBarry J."/>
            <person name="Dreyer I."/>
            <person name="Elias M."/>
            <person name="Engstrom E.M."/>
            <person name="Estelle M."/>
            <person name="Feng L."/>
            <person name="Finet C."/>
            <person name="Floyd S.K."/>
            <person name="Frommer W.B."/>
            <person name="Fujita T."/>
            <person name="Gramzow L."/>
            <person name="Gutensohn M."/>
            <person name="Harholt J."/>
            <person name="Hattori M."/>
            <person name="Heyl A."/>
            <person name="Hirai T."/>
            <person name="Hiwatashi Y."/>
            <person name="Ishikawa M."/>
            <person name="Iwata M."/>
            <person name="Karol K.G."/>
            <person name="Koehler B."/>
            <person name="Kolukisaoglu U."/>
            <person name="Kubo M."/>
            <person name="Kurata T."/>
            <person name="Lalonde S."/>
            <person name="Li K."/>
            <person name="Li Y."/>
            <person name="Litt A."/>
            <person name="Lyons E."/>
            <person name="Manning G."/>
            <person name="Maruyama T."/>
            <person name="Michael T.P."/>
            <person name="Mikami K."/>
            <person name="Miyazaki S."/>
            <person name="Morinaga S."/>
            <person name="Murata T."/>
            <person name="Mueller-Roeber B."/>
            <person name="Nelson D.R."/>
            <person name="Obara M."/>
            <person name="Oguri Y."/>
            <person name="Olmstead R.G."/>
            <person name="Onodera N."/>
            <person name="Petersen B.L."/>
            <person name="Pils B."/>
            <person name="Prigge M."/>
            <person name="Rensing S.A."/>
            <person name="Riano-Pachon D.M."/>
            <person name="Roberts A.W."/>
            <person name="Sato Y."/>
            <person name="Scheller H.V."/>
            <person name="Schulz B."/>
            <person name="Schulz C."/>
            <person name="Shakirov E.V."/>
            <person name="Shibagaki N."/>
            <person name="Shinohara N."/>
            <person name="Shippen D.E."/>
            <person name="Soerensen I."/>
            <person name="Sotooka R."/>
            <person name="Sugimoto N."/>
            <person name="Sugita M."/>
            <person name="Sumikawa N."/>
            <person name="Tanurdzic M."/>
            <person name="Theissen G."/>
            <person name="Ulvskov P."/>
            <person name="Wakazuki S."/>
            <person name="Weng J.K."/>
            <person name="Willats W.W."/>
            <person name="Wipf D."/>
            <person name="Wolf P.G."/>
            <person name="Yang L."/>
            <person name="Zimmer A.D."/>
            <person name="Zhu Q."/>
            <person name="Mitros T."/>
            <person name="Hellsten U."/>
            <person name="Loque D."/>
            <person name="Otillar R."/>
            <person name="Salamov A."/>
            <person name="Schmutz J."/>
            <person name="Shapiro H."/>
            <person name="Lindquist E."/>
            <person name="Lucas S."/>
            <person name="Rokhsar D."/>
            <person name="Grigoriev I.V."/>
        </authorList>
    </citation>
    <scope>NUCLEOTIDE SEQUENCE [LARGE SCALE GENOMIC DNA]</scope>
</reference>
<comment type="similarity">
    <text evidence="2 8">Belongs to the auxin efflux carrier (TC 2.A.69.1) family.</text>
</comment>
<comment type="caution">
    <text evidence="8">Lacks conserved residue(s) required for the propagation of feature annotation.</text>
</comment>
<keyword evidence="5 8" id="KW-1133">Transmembrane helix</keyword>
<dbReference type="EMBL" id="GL377574">
    <property type="protein sequence ID" value="EFJ30929.1"/>
    <property type="molecule type" value="Genomic_DNA"/>
</dbReference>
<evidence type="ECO:0000256" key="6">
    <source>
        <dbReference type="ARBA" id="ARBA00023136"/>
    </source>
</evidence>
<name>D8R9N7_SELML</name>
<dbReference type="GO" id="GO:0010329">
    <property type="term" value="F:auxin efflux transmembrane transporter activity"/>
    <property type="evidence" value="ECO:0000318"/>
    <property type="project" value="GO_Central"/>
</dbReference>
<dbReference type="PANTHER" id="PTHR31752">
    <property type="entry name" value="AUXIN EFFLUX CARRIER COMPONENT 1B-RELATED"/>
    <property type="match status" value="1"/>
</dbReference>
<feature type="transmembrane region" description="Helical" evidence="8">
    <location>
        <begin position="102"/>
        <end position="121"/>
    </location>
</feature>
<proteinExistence type="inferred from homology"/>
<evidence type="ECO:0000256" key="8">
    <source>
        <dbReference type="RuleBase" id="RU362108"/>
    </source>
</evidence>
<comment type="function">
    <text evidence="8">May act as a component of the auxin efflux carrier.</text>
</comment>
<evidence type="ECO:0000313" key="9">
    <source>
        <dbReference type="EMBL" id="EFJ30929.1"/>
    </source>
</evidence>
<dbReference type="Gramene" id="EFJ30929">
    <property type="protein sequence ID" value="EFJ30929"/>
    <property type="gene ID" value="SELMODRAFT_88887"/>
</dbReference>
<organism evidence="10">
    <name type="scientific">Selaginella moellendorffii</name>
    <name type="common">Spikemoss</name>
    <dbReference type="NCBI Taxonomy" id="88036"/>
    <lineage>
        <taxon>Eukaryota</taxon>
        <taxon>Viridiplantae</taxon>
        <taxon>Streptophyta</taxon>
        <taxon>Embryophyta</taxon>
        <taxon>Tracheophyta</taxon>
        <taxon>Lycopodiopsida</taxon>
        <taxon>Selaginellales</taxon>
        <taxon>Selaginellaceae</taxon>
        <taxon>Selaginella</taxon>
    </lineage>
</organism>
<gene>
    <name evidence="9" type="primary">PIN5-1</name>
    <name evidence="9" type="ORF">SELMODRAFT_88887</name>
</gene>
<dbReference type="InParanoid" id="D8R9N7"/>